<dbReference type="OrthoDB" id="1925287at2759"/>
<organism evidence="10 11">
    <name type="scientific">Capsaspora owczarzaki (strain ATCC 30864)</name>
    <dbReference type="NCBI Taxonomy" id="595528"/>
    <lineage>
        <taxon>Eukaryota</taxon>
        <taxon>Filasterea</taxon>
        <taxon>Capsaspora</taxon>
    </lineage>
</organism>
<accession>A0A0D2X340</accession>
<feature type="domain" description="tRNA (adenine(58)-N(1))-methyltransferase catalytic subunit TRM61 C-terminal" evidence="9">
    <location>
        <begin position="65"/>
        <end position="278"/>
    </location>
</feature>
<dbReference type="PANTHER" id="PTHR12133:SF2">
    <property type="entry name" value="TRNA (ADENINE(58)-N(1))-METHYLTRANSFERASE CATALYTIC SUBUNIT TRMT61A"/>
    <property type="match status" value="1"/>
</dbReference>
<keyword evidence="3 10" id="KW-0489">Methyltransferase</keyword>
<evidence type="ECO:0000313" key="11">
    <source>
        <dbReference type="Proteomes" id="UP000008743"/>
    </source>
</evidence>
<dbReference type="GO" id="GO:0160107">
    <property type="term" value="F:tRNA (adenine(58)-N1)-methyltransferase activity"/>
    <property type="evidence" value="ECO:0007669"/>
    <property type="project" value="UniProtKB-EC"/>
</dbReference>
<keyword evidence="5" id="KW-0949">S-adenosyl-L-methionine</keyword>
<dbReference type="InterPro" id="IPR014816">
    <property type="entry name" value="tRNA_MeTrfase_Gcd14"/>
</dbReference>
<dbReference type="eggNOG" id="KOG2915">
    <property type="taxonomic scope" value="Eukaryota"/>
</dbReference>
<dbReference type="STRING" id="595528.A0A0D2X340"/>
<comment type="subcellular location">
    <subcellularLocation>
        <location evidence="1">Nucleus</location>
    </subcellularLocation>
</comment>
<name>A0A0D2X340_CAPO3</name>
<dbReference type="EC" id="2.1.1.220" evidence="2"/>
<evidence type="ECO:0000256" key="1">
    <source>
        <dbReference type="ARBA" id="ARBA00004123"/>
    </source>
</evidence>
<dbReference type="Gene3D" id="3.10.330.20">
    <property type="match status" value="1"/>
</dbReference>
<evidence type="ECO:0000256" key="2">
    <source>
        <dbReference type="ARBA" id="ARBA00012796"/>
    </source>
</evidence>
<dbReference type="SUPFAM" id="SSF53335">
    <property type="entry name" value="S-adenosyl-L-methionine-dependent methyltransferases"/>
    <property type="match status" value="1"/>
</dbReference>
<dbReference type="GO" id="GO:0031515">
    <property type="term" value="C:tRNA (m1A) methyltransferase complex"/>
    <property type="evidence" value="ECO:0007669"/>
    <property type="project" value="InterPro"/>
</dbReference>
<dbReference type="PhylomeDB" id="A0A0D2X340"/>
<gene>
    <name evidence="10" type="ORF">CAOG_004399</name>
</gene>
<dbReference type="AlphaFoldDB" id="A0A0D2X340"/>
<keyword evidence="4 10" id="KW-0808">Transferase</keyword>
<evidence type="ECO:0000256" key="4">
    <source>
        <dbReference type="ARBA" id="ARBA00022679"/>
    </source>
</evidence>
<evidence type="ECO:0000256" key="8">
    <source>
        <dbReference type="SAM" id="MobiDB-lite"/>
    </source>
</evidence>
<dbReference type="Gene3D" id="3.40.50.150">
    <property type="entry name" value="Vaccinia Virus protein VP39"/>
    <property type="match status" value="1"/>
</dbReference>
<dbReference type="InParanoid" id="A0A0D2X340"/>
<evidence type="ECO:0000313" key="10">
    <source>
        <dbReference type="EMBL" id="KJE93644.1"/>
    </source>
</evidence>
<keyword evidence="7" id="KW-0539">Nucleus</keyword>
<evidence type="ECO:0000256" key="7">
    <source>
        <dbReference type="ARBA" id="ARBA00023242"/>
    </source>
</evidence>
<dbReference type="GO" id="GO:0030488">
    <property type="term" value="P:tRNA methylation"/>
    <property type="evidence" value="ECO:0007669"/>
    <property type="project" value="InterPro"/>
</dbReference>
<reference evidence="11" key="1">
    <citation type="submission" date="2011-02" db="EMBL/GenBank/DDBJ databases">
        <title>The Genome Sequence of Capsaspora owczarzaki ATCC 30864.</title>
        <authorList>
            <person name="Russ C."/>
            <person name="Cuomo C."/>
            <person name="Burger G."/>
            <person name="Gray M.W."/>
            <person name="Holland P.W.H."/>
            <person name="King N."/>
            <person name="Lang F.B.F."/>
            <person name="Roger A.J."/>
            <person name="Ruiz-Trillo I."/>
            <person name="Young S.K."/>
            <person name="Zeng Q."/>
            <person name="Gargeya S."/>
            <person name="Alvarado L."/>
            <person name="Berlin A."/>
            <person name="Chapman S.B."/>
            <person name="Chen Z."/>
            <person name="Freedman E."/>
            <person name="Gellesch M."/>
            <person name="Goldberg J."/>
            <person name="Griggs A."/>
            <person name="Gujja S."/>
            <person name="Heilman E."/>
            <person name="Heiman D."/>
            <person name="Howarth C."/>
            <person name="Mehta T."/>
            <person name="Neiman D."/>
            <person name="Pearson M."/>
            <person name="Roberts A."/>
            <person name="Saif S."/>
            <person name="Shea T."/>
            <person name="Shenoy N."/>
            <person name="Sisk P."/>
            <person name="Stolte C."/>
            <person name="Sykes S."/>
            <person name="White J."/>
            <person name="Yandava C."/>
            <person name="Haas B."/>
            <person name="Nusbaum C."/>
            <person name="Birren B."/>
        </authorList>
    </citation>
    <scope>NUCLEOTIDE SEQUENCE</scope>
    <source>
        <strain evidence="11">ATCC 30864</strain>
    </source>
</reference>
<feature type="region of interest" description="Disordered" evidence="8">
    <location>
        <begin position="249"/>
        <end position="298"/>
    </location>
</feature>
<proteinExistence type="predicted"/>
<evidence type="ECO:0000256" key="5">
    <source>
        <dbReference type="ARBA" id="ARBA00022691"/>
    </source>
</evidence>
<keyword evidence="11" id="KW-1185">Reference proteome</keyword>
<dbReference type="EMBL" id="KE346365">
    <property type="protein sequence ID" value="KJE93644.1"/>
    <property type="molecule type" value="Genomic_DNA"/>
</dbReference>
<dbReference type="PROSITE" id="PS51620">
    <property type="entry name" value="SAM_TRM61"/>
    <property type="match status" value="1"/>
</dbReference>
<evidence type="ECO:0000256" key="3">
    <source>
        <dbReference type="ARBA" id="ARBA00022603"/>
    </source>
</evidence>
<dbReference type="Pfam" id="PF08704">
    <property type="entry name" value="GCD14"/>
    <property type="match status" value="1"/>
</dbReference>
<dbReference type="GO" id="GO:0005634">
    <property type="term" value="C:nucleus"/>
    <property type="evidence" value="ECO:0007669"/>
    <property type="project" value="UniProtKB-SubCell"/>
</dbReference>
<dbReference type="FunCoup" id="A0A0D2X340">
    <property type="interactions" value="207"/>
</dbReference>
<dbReference type="InterPro" id="IPR029063">
    <property type="entry name" value="SAM-dependent_MTases_sf"/>
</dbReference>
<feature type="compositionally biased region" description="Polar residues" evidence="8">
    <location>
        <begin position="255"/>
        <end position="279"/>
    </location>
</feature>
<keyword evidence="6" id="KW-0819">tRNA processing</keyword>
<evidence type="ECO:0000256" key="6">
    <source>
        <dbReference type="ARBA" id="ARBA00022694"/>
    </source>
</evidence>
<dbReference type="Proteomes" id="UP000008743">
    <property type="component" value="Unassembled WGS sequence"/>
</dbReference>
<evidence type="ECO:0000259" key="9">
    <source>
        <dbReference type="Pfam" id="PF08704"/>
    </source>
</evidence>
<protein>
    <recommendedName>
        <fullName evidence="2">tRNA (adenine(58)-N(1))-methyltransferase</fullName>
        <ecNumber evidence="2">2.1.1.220</ecNumber>
    </recommendedName>
</protein>
<dbReference type="PANTHER" id="PTHR12133">
    <property type="entry name" value="TRNA (ADENINE(58)-N(1))-METHYLTRANSFERASE"/>
    <property type="match status" value="1"/>
</dbReference>
<sequence>MSFASYHDNIELGDTVILYLSPTELEAITIKRGGVERNKFGDFPHANMIGKPFGSKIYAMNKRSWIMALYPTPELWTRALPHRTQIIYSTDISLVAMYLNLKPGSVVIESGTGSASLSHAIIRTVAPTGHLHTFEYHEQRAQLARQDFEAHGLSHLVTVRCRDACKEGFGLERVADAVFLDLPSPWDAVESATRALKGPGAKLCSFSPCLEQVQKTCTRLRALGYQDIITYVGLIRHLSFSHTKMQNFVIRPNPKGTNSNKRTAEQSEATDGDAQSVQPSAKRENIEAEDEETQASETAVVGNPGVKWAPIEFATEFMTGRPAPSVRHARPHGIFDLCDTPMLSYCFRGDGLIVQNDQ</sequence>
<dbReference type="InterPro" id="IPR049470">
    <property type="entry name" value="TRM61_C"/>
</dbReference>